<comment type="caution">
    <text evidence="1">The sequence shown here is derived from an EMBL/GenBank/DDBJ whole genome shotgun (WGS) entry which is preliminary data.</text>
</comment>
<protein>
    <submittedName>
        <fullName evidence="1">Uncharacterized protein</fullName>
    </submittedName>
</protein>
<evidence type="ECO:0000313" key="2">
    <source>
        <dbReference type="Proteomes" id="UP000028703"/>
    </source>
</evidence>
<dbReference type="AlphaFoldDB" id="A0A085YYG1"/>
<dbReference type="EMBL" id="JPRO01000027">
    <property type="protein sequence ID" value="KFE97224.1"/>
    <property type="molecule type" value="Genomic_DNA"/>
</dbReference>
<reference evidence="1 2" key="1">
    <citation type="submission" date="2014-07" db="EMBL/GenBank/DDBJ databases">
        <title>Genome of Chryseobacterium luteum DSM 18605.</title>
        <authorList>
            <person name="Stropko S.J."/>
            <person name="Pipes S.E."/>
            <person name="Newman J.D."/>
        </authorList>
    </citation>
    <scope>NUCLEOTIDE SEQUENCE [LARGE SCALE GENOMIC DNA]</scope>
    <source>
        <strain evidence="1 2">DSM 18605</strain>
    </source>
</reference>
<proteinExistence type="predicted"/>
<dbReference type="eggNOG" id="ENOG50311RR">
    <property type="taxonomic scope" value="Bacteria"/>
</dbReference>
<organism evidence="1 2">
    <name type="scientific">Chryseobacterium luteum</name>
    <dbReference type="NCBI Taxonomy" id="421531"/>
    <lineage>
        <taxon>Bacteria</taxon>
        <taxon>Pseudomonadati</taxon>
        <taxon>Bacteroidota</taxon>
        <taxon>Flavobacteriia</taxon>
        <taxon>Flavobacteriales</taxon>
        <taxon>Weeksellaceae</taxon>
        <taxon>Chryseobacterium group</taxon>
        <taxon>Chryseobacterium</taxon>
    </lineage>
</organism>
<dbReference type="STRING" id="421531.IX38_20920"/>
<gene>
    <name evidence="1" type="ORF">IX38_20920</name>
</gene>
<evidence type="ECO:0000313" key="1">
    <source>
        <dbReference type="EMBL" id="KFE97224.1"/>
    </source>
</evidence>
<accession>A0A085YYG1</accession>
<sequence length="148" mass="16874">MKAWTLLFVILFWNIYKKYHISACYIINNGFLRTIVKDCYDFTNTAESGSQILSGIHATNTVFAMINTFFHTIENKQKLTTITTDSGAEMSAENGNDHTGLFNNPELENPNFKRKSMGTDYPSGKIKLRCTRSKRTIVETTLIKSNFI</sequence>
<keyword evidence="2" id="KW-1185">Reference proteome</keyword>
<dbReference type="Proteomes" id="UP000028703">
    <property type="component" value="Unassembled WGS sequence"/>
</dbReference>
<name>A0A085YYG1_9FLAO</name>